<sequence length="256" mass="26693">MKTLDPAPTAPGATATVWPAHIGAGLRGSSDAVAIPPGDFQHLVQARNRMVDTQIRPLQVSDPRIIKAMRDIPRERFVPADRVAIAYADRGVPLAAGRVLTEPRIIARLLQVAVPLGGERALVLAAGTGYSAVLLARLGLSVVALEQDAALAGTGAALCAELAPTVRYVTGTLADGYPDAAPYDLILIDGAVRSLPDSLAGQLAPGGRLATVLWPEGKVGSGVLAEHSGHSLRARQQFDATTPLIPELMAAPRFSF</sequence>
<evidence type="ECO:0000256" key="3">
    <source>
        <dbReference type="ARBA" id="ARBA00030757"/>
    </source>
</evidence>
<dbReference type="GO" id="GO:0005737">
    <property type="term" value="C:cytoplasm"/>
    <property type="evidence" value="ECO:0007669"/>
    <property type="project" value="TreeGrafter"/>
</dbReference>
<dbReference type="EMBL" id="VCDI01000003">
    <property type="protein sequence ID" value="TLU72458.1"/>
    <property type="molecule type" value="Genomic_DNA"/>
</dbReference>
<accession>A0A5R9JDT6</accession>
<evidence type="ECO:0000313" key="4">
    <source>
        <dbReference type="EMBL" id="TLU72458.1"/>
    </source>
</evidence>
<dbReference type="RefSeq" id="WP_138325920.1">
    <property type="nucleotide sequence ID" value="NZ_VCDI01000003.1"/>
</dbReference>
<keyword evidence="4" id="KW-0808">Transferase</keyword>
<evidence type="ECO:0000256" key="2">
    <source>
        <dbReference type="ARBA" id="ARBA00013346"/>
    </source>
</evidence>
<keyword evidence="4" id="KW-0489">Methyltransferase</keyword>
<dbReference type="GO" id="GO:0004719">
    <property type="term" value="F:protein-L-isoaspartate (D-aspartate) O-methyltransferase activity"/>
    <property type="evidence" value="ECO:0007669"/>
    <property type="project" value="InterPro"/>
</dbReference>
<keyword evidence="5" id="KW-1185">Reference proteome</keyword>
<dbReference type="Gene3D" id="3.40.50.150">
    <property type="entry name" value="Vaccinia Virus protein VP39"/>
    <property type="match status" value="1"/>
</dbReference>
<dbReference type="AlphaFoldDB" id="A0A5R9JDT6"/>
<dbReference type="CDD" id="cd02440">
    <property type="entry name" value="AdoMet_MTases"/>
    <property type="match status" value="1"/>
</dbReference>
<dbReference type="InterPro" id="IPR029063">
    <property type="entry name" value="SAM-dependent_MTases_sf"/>
</dbReference>
<dbReference type="GO" id="GO:0032259">
    <property type="term" value="P:methylation"/>
    <property type="evidence" value="ECO:0007669"/>
    <property type="project" value="UniProtKB-KW"/>
</dbReference>
<dbReference type="InterPro" id="IPR000682">
    <property type="entry name" value="PCMT"/>
</dbReference>
<dbReference type="Proteomes" id="UP000305654">
    <property type="component" value="Unassembled WGS sequence"/>
</dbReference>
<organism evidence="4 5">
    <name type="scientific">Lichenicoccus roseus</name>
    <dbReference type="NCBI Taxonomy" id="2683649"/>
    <lineage>
        <taxon>Bacteria</taxon>
        <taxon>Pseudomonadati</taxon>
        <taxon>Pseudomonadota</taxon>
        <taxon>Alphaproteobacteria</taxon>
        <taxon>Acetobacterales</taxon>
        <taxon>Acetobacteraceae</taxon>
        <taxon>Lichenicoccus</taxon>
    </lineage>
</organism>
<dbReference type="Pfam" id="PF01135">
    <property type="entry name" value="PCMT"/>
    <property type="match status" value="1"/>
</dbReference>
<proteinExistence type="inferred from homology"/>
<comment type="similarity">
    <text evidence="1">Belongs to the methyltransferase superfamily. L-isoaspartyl/D-aspartyl protein methyltransferase family.</text>
</comment>
<protein>
    <recommendedName>
        <fullName evidence="2">Protein-L-isoaspartate O-methyltransferase</fullName>
    </recommendedName>
    <alternativeName>
        <fullName evidence="3">Protein L-isoaspartyl methyltransferase</fullName>
    </alternativeName>
</protein>
<gene>
    <name evidence="4" type="ORF">FE263_10335</name>
</gene>
<reference evidence="4 5" key="1">
    <citation type="submission" date="2019-05" db="EMBL/GenBank/DDBJ databases">
        <authorList>
            <person name="Pankratov T."/>
            <person name="Grouzdev D."/>
        </authorList>
    </citation>
    <scope>NUCLEOTIDE SEQUENCE [LARGE SCALE GENOMIC DNA]</scope>
    <source>
        <strain evidence="4 5">KEBCLARHB70R</strain>
    </source>
</reference>
<dbReference type="SUPFAM" id="SSF53335">
    <property type="entry name" value="S-adenosyl-L-methionine-dependent methyltransferases"/>
    <property type="match status" value="1"/>
</dbReference>
<evidence type="ECO:0000313" key="5">
    <source>
        <dbReference type="Proteomes" id="UP000305654"/>
    </source>
</evidence>
<comment type="caution">
    <text evidence="4">The sequence shown here is derived from an EMBL/GenBank/DDBJ whole genome shotgun (WGS) entry which is preliminary data.</text>
</comment>
<dbReference type="OrthoDB" id="9798496at2"/>
<dbReference type="PANTHER" id="PTHR11579:SF18">
    <property type="entry name" value="PROTEIN-L-ISOASPARTATE O-METHYLTRANSFERASE"/>
    <property type="match status" value="1"/>
</dbReference>
<name>A0A5R9JDT6_9PROT</name>
<dbReference type="PANTHER" id="PTHR11579">
    <property type="entry name" value="PROTEIN-L-ISOASPARTATE O-METHYLTRANSFERASE"/>
    <property type="match status" value="1"/>
</dbReference>
<evidence type="ECO:0000256" key="1">
    <source>
        <dbReference type="ARBA" id="ARBA00005369"/>
    </source>
</evidence>